<dbReference type="InterPro" id="IPR005215">
    <property type="entry name" value="Trig_fac"/>
</dbReference>
<keyword evidence="7 12" id="KW-0143">Chaperone</keyword>
<evidence type="ECO:0000313" key="19">
    <source>
        <dbReference type="Proteomes" id="UP000051442"/>
    </source>
</evidence>
<dbReference type="Gene3D" id="3.30.70.1050">
    <property type="entry name" value="Trigger factor ribosome-binding domain"/>
    <property type="match status" value="1"/>
</dbReference>
<dbReference type="AlphaFoldDB" id="A0A0R2FCU7"/>
<dbReference type="GO" id="GO:0051301">
    <property type="term" value="P:cell division"/>
    <property type="evidence" value="ECO:0007669"/>
    <property type="project" value="UniProtKB-KW"/>
</dbReference>
<evidence type="ECO:0000256" key="15">
    <source>
        <dbReference type="SAM" id="Coils"/>
    </source>
</evidence>
<dbReference type="OrthoDB" id="9767721at2"/>
<evidence type="ECO:0000256" key="2">
    <source>
        <dbReference type="ARBA" id="ARBA00005464"/>
    </source>
</evidence>
<proteinExistence type="inferred from homology"/>
<dbReference type="PANTHER" id="PTHR30560:SF3">
    <property type="entry name" value="TRIGGER FACTOR-LIKE PROTEIN TIG, CHLOROPLASTIC"/>
    <property type="match status" value="1"/>
</dbReference>
<dbReference type="Pfam" id="PF05697">
    <property type="entry name" value="Trigger_N"/>
    <property type="match status" value="1"/>
</dbReference>
<dbReference type="GO" id="GO:0003755">
    <property type="term" value="F:peptidyl-prolyl cis-trans isomerase activity"/>
    <property type="evidence" value="ECO:0007669"/>
    <property type="project" value="UniProtKB-UniRule"/>
</dbReference>
<gene>
    <name evidence="12" type="primary">tig</name>
    <name evidence="18" type="ORF">FD14_GL002272</name>
</gene>
<keyword evidence="19" id="KW-1185">Reference proteome</keyword>
<dbReference type="GO" id="GO:0044183">
    <property type="term" value="F:protein folding chaperone"/>
    <property type="evidence" value="ECO:0007669"/>
    <property type="project" value="TreeGrafter"/>
</dbReference>
<dbReference type="PROSITE" id="PS50059">
    <property type="entry name" value="FKBP_PPIASE"/>
    <property type="match status" value="1"/>
</dbReference>
<dbReference type="InterPro" id="IPR001179">
    <property type="entry name" value="PPIase_FKBP_dom"/>
</dbReference>
<dbReference type="InterPro" id="IPR046357">
    <property type="entry name" value="PPIase_dom_sf"/>
</dbReference>
<evidence type="ECO:0000256" key="16">
    <source>
        <dbReference type="SAM" id="MobiDB-lite"/>
    </source>
</evidence>
<evidence type="ECO:0000256" key="3">
    <source>
        <dbReference type="ARBA" id="ARBA00013194"/>
    </source>
</evidence>
<sequence length="439" mass="49312">MSAKWEKKETNKGELTFEIGADEIKKGLDQAFARTKKNLAVPGFRKGKVPRQIFNQMYGEEALYQDALNIVLPDVYEAAIEEAGIEPVDQPEINVESMEKGQPWVLKAVVTVKPDVKLGDYKGLSVTKQNTRVYQKDIDAELERRRQQQAELVLKEDEAAAKGDTVTIDFDGYVDGKQFDGGKADNYSLELGSNSFIPGFEDQLVGHKAGEDVDVKVTFPEDYQAEDLQGKDATFKTTIHEVKQKELPELDDEFAKDIDEEVDSLDELKAKIKDELKEQKTTAAHDAIEDEAIREAVDNAEIAEVPAAMIEEDIHRQMDQYLANMQQQGIDPKMYFQLTGTTEDDLHKQFAADAERRVKTNLVLEAIVEAENIEPSEDEISAEVKDLAGQYGMEESAVRSALSEDMLKHDIAVKKAVDEITDSAKQDKKKDDDEKDDEK</sequence>
<feature type="domain" description="PPIase FKBP-type" evidence="17">
    <location>
        <begin position="163"/>
        <end position="248"/>
    </location>
</feature>
<dbReference type="InterPro" id="IPR008881">
    <property type="entry name" value="Trigger_fac_ribosome-bd_bac"/>
</dbReference>
<keyword evidence="15" id="KW-0175">Coiled coil</keyword>
<reference evidence="18 19" key="1">
    <citation type="journal article" date="2015" name="Genome Announc.">
        <title>Expanding the biotechnology potential of lactobacilli through comparative genomics of 213 strains and associated genera.</title>
        <authorList>
            <person name="Sun Z."/>
            <person name="Harris H.M."/>
            <person name="McCann A."/>
            <person name="Guo C."/>
            <person name="Argimon S."/>
            <person name="Zhang W."/>
            <person name="Yang X."/>
            <person name="Jeffery I.B."/>
            <person name="Cooney J.C."/>
            <person name="Kagawa T.F."/>
            <person name="Liu W."/>
            <person name="Song Y."/>
            <person name="Salvetti E."/>
            <person name="Wrobel A."/>
            <person name="Rasinkangas P."/>
            <person name="Parkhill J."/>
            <person name="Rea M.C."/>
            <person name="O'Sullivan O."/>
            <person name="Ritari J."/>
            <person name="Douillard F.P."/>
            <person name="Paul Ross R."/>
            <person name="Yang R."/>
            <person name="Briner A.E."/>
            <person name="Felis G.E."/>
            <person name="de Vos W.M."/>
            <person name="Barrangou R."/>
            <person name="Klaenhammer T.R."/>
            <person name="Caufield P.W."/>
            <person name="Cui Y."/>
            <person name="Zhang H."/>
            <person name="O'Toole P.W."/>
        </authorList>
    </citation>
    <scope>NUCLEOTIDE SEQUENCE [LARGE SCALE GENOMIC DNA]</scope>
    <source>
        <strain evidence="18 19">DSM 23365</strain>
    </source>
</reference>
<evidence type="ECO:0000256" key="4">
    <source>
        <dbReference type="ARBA" id="ARBA00016902"/>
    </source>
</evidence>
<evidence type="ECO:0000256" key="8">
    <source>
        <dbReference type="ARBA" id="ARBA00023235"/>
    </source>
</evidence>
<dbReference type="RefSeq" id="WP_057151656.1">
    <property type="nucleotide sequence ID" value="NZ_AYZM01000036.1"/>
</dbReference>
<feature type="coiled-coil region" evidence="15">
    <location>
        <begin position="255"/>
        <end position="282"/>
    </location>
</feature>
<evidence type="ECO:0000259" key="17">
    <source>
        <dbReference type="PROSITE" id="PS50059"/>
    </source>
</evidence>
<keyword evidence="9 12" id="KW-0131">Cell cycle</keyword>
<dbReference type="Gene3D" id="3.10.50.40">
    <property type="match status" value="1"/>
</dbReference>
<dbReference type="Pfam" id="PF00254">
    <property type="entry name" value="FKBP_C"/>
    <property type="match status" value="1"/>
</dbReference>
<keyword evidence="6 12" id="KW-0697">Rotamase</keyword>
<accession>A0A0R2FCU7</accession>
<dbReference type="FunFam" id="3.10.50.40:FF:000001">
    <property type="entry name" value="Trigger factor"/>
    <property type="match status" value="1"/>
</dbReference>
<name>A0A0R2FCU7_9LACO</name>
<comment type="domain">
    <text evidence="12">Consists of 3 domains; the N-terminus binds the ribosome, the middle domain has PPIase activity, while the C-terminus has intrinsic chaperone activity on its own.</text>
</comment>
<comment type="catalytic activity">
    <reaction evidence="1 12 13">
        <text>[protein]-peptidylproline (omega=180) = [protein]-peptidylproline (omega=0)</text>
        <dbReference type="Rhea" id="RHEA:16237"/>
        <dbReference type="Rhea" id="RHEA-COMP:10747"/>
        <dbReference type="Rhea" id="RHEA-COMP:10748"/>
        <dbReference type="ChEBI" id="CHEBI:83833"/>
        <dbReference type="ChEBI" id="CHEBI:83834"/>
        <dbReference type="EC" id="5.2.1.8"/>
    </reaction>
</comment>
<dbReference type="PATRIC" id="fig|1423804.4.peg.2465"/>
<dbReference type="GO" id="GO:0005737">
    <property type="term" value="C:cytoplasm"/>
    <property type="evidence" value="ECO:0007669"/>
    <property type="project" value="UniProtKB-SubCell"/>
</dbReference>
<dbReference type="SUPFAM" id="SSF109998">
    <property type="entry name" value="Triger factor/SurA peptide-binding domain-like"/>
    <property type="match status" value="1"/>
</dbReference>
<organism evidence="18 19">
    <name type="scientific">Secundilactobacillus similis DSM 23365 = JCM 2765</name>
    <dbReference type="NCBI Taxonomy" id="1423804"/>
    <lineage>
        <taxon>Bacteria</taxon>
        <taxon>Bacillati</taxon>
        <taxon>Bacillota</taxon>
        <taxon>Bacilli</taxon>
        <taxon>Lactobacillales</taxon>
        <taxon>Lactobacillaceae</taxon>
        <taxon>Secundilactobacillus</taxon>
    </lineage>
</organism>
<keyword evidence="5 12" id="KW-0132">Cell division</keyword>
<dbReference type="GO" id="GO:0043022">
    <property type="term" value="F:ribosome binding"/>
    <property type="evidence" value="ECO:0007669"/>
    <property type="project" value="TreeGrafter"/>
</dbReference>
<evidence type="ECO:0000256" key="6">
    <source>
        <dbReference type="ARBA" id="ARBA00023110"/>
    </source>
</evidence>
<dbReference type="GO" id="GO:0043335">
    <property type="term" value="P:protein unfolding"/>
    <property type="evidence" value="ECO:0007669"/>
    <property type="project" value="TreeGrafter"/>
</dbReference>
<evidence type="ECO:0000256" key="5">
    <source>
        <dbReference type="ARBA" id="ARBA00022618"/>
    </source>
</evidence>
<dbReference type="SUPFAM" id="SSF54534">
    <property type="entry name" value="FKBP-like"/>
    <property type="match status" value="1"/>
</dbReference>
<feature type="region of interest" description="Disordered" evidence="16">
    <location>
        <begin position="418"/>
        <end position="439"/>
    </location>
</feature>
<protein>
    <recommendedName>
        <fullName evidence="4 12">Trigger factor</fullName>
        <shortName evidence="12">TF</shortName>
        <ecNumber evidence="3 12">5.2.1.8</ecNumber>
    </recommendedName>
    <alternativeName>
        <fullName evidence="11 12">PPIase</fullName>
    </alternativeName>
</protein>
<dbReference type="NCBIfam" id="TIGR00115">
    <property type="entry name" value="tig"/>
    <property type="match status" value="1"/>
</dbReference>
<comment type="caution">
    <text evidence="18">The sequence shown here is derived from an EMBL/GenBank/DDBJ whole genome shotgun (WGS) entry which is preliminary data.</text>
</comment>
<comment type="function">
    <text evidence="10 12">Involved in protein export. Acts as a chaperone by maintaining the newly synthesized protein in an open conformation. Functions as a peptidyl-prolyl cis-trans isomerase.</text>
</comment>
<evidence type="ECO:0000256" key="7">
    <source>
        <dbReference type="ARBA" id="ARBA00023186"/>
    </source>
</evidence>
<dbReference type="Gene3D" id="1.10.3120.10">
    <property type="entry name" value="Trigger factor, C-terminal domain"/>
    <property type="match status" value="1"/>
</dbReference>
<dbReference type="InterPro" id="IPR037041">
    <property type="entry name" value="Trigger_fac_C_sf"/>
</dbReference>
<keyword evidence="12" id="KW-0963">Cytoplasm</keyword>
<evidence type="ECO:0000256" key="1">
    <source>
        <dbReference type="ARBA" id="ARBA00000971"/>
    </source>
</evidence>
<dbReference type="Pfam" id="PF05698">
    <property type="entry name" value="Trigger_C"/>
    <property type="match status" value="1"/>
</dbReference>
<dbReference type="Proteomes" id="UP000051442">
    <property type="component" value="Unassembled WGS sequence"/>
</dbReference>
<dbReference type="SUPFAM" id="SSF102735">
    <property type="entry name" value="Trigger factor ribosome-binding domain"/>
    <property type="match status" value="1"/>
</dbReference>
<evidence type="ECO:0000256" key="12">
    <source>
        <dbReference type="HAMAP-Rule" id="MF_00303"/>
    </source>
</evidence>
<evidence type="ECO:0000256" key="10">
    <source>
        <dbReference type="ARBA" id="ARBA00024849"/>
    </source>
</evidence>
<evidence type="ECO:0000256" key="9">
    <source>
        <dbReference type="ARBA" id="ARBA00023306"/>
    </source>
</evidence>
<dbReference type="GO" id="GO:0051083">
    <property type="term" value="P:'de novo' cotranslational protein folding"/>
    <property type="evidence" value="ECO:0007669"/>
    <property type="project" value="TreeGrafter"/>
</dbReference>
<dbReference type="PIRSF" id="PIRSF003095">
    <property type="entry name" value="Trigger_factor"/>
    <property type="match status" value="1"/>
</dbReference>
<keyword evidence="8 12" id="KW-0413">Isomerase</keyword>
<dbReference type="InterPro" id="IPR008880">
    <property type="entry name" value="Trigger_fac_C"/>
</dbReference>
<dbReference type="STRING" id="1423804.FD14_GL002272"/>
<evidence type="ECO:0000256" key="11">
    <source>
        <dbReference type="ARBA" id="ARBA00029986"/>
    </source>
</evidence>
<evidence type="ECO:0000256" key="13">
    <source>
        <dbReference type="PROSITE-ProRule" id="PRU00277"/>
    </source>
</evidence>
<evidence type="ECO:0000256" key="14">
    <source>
        <dbReference type="RuleBase" id="RU003914"/>
    </source>
</evidence>
<dbReference type="EC" id="5.2.1.8" evidence="3 12"/>
<dbReference type="EMBL" id="AYZM01000036">
    <property type="protein sequence ID" value="KRN26369.1"/>
    <property type="molecule type" value="Genomic_DNA"/>
</dbReference>
<dbReference type="GO" id="GO:0015031">
    <property type="term" value="P:protein transport"/>
    <property type="evidence" value="ECO:0007669"/>
    <property type="project" value="UniProtKB-UniRule"/>
</dbReference>
<dbReference type="InterPro" id="IPR036611">
    <property type="entry name" value="Trigger_fac_ribosome-bd_sf"/>
</dbReference>
<dbReference type="HAMAP" id="MF_00303">
    <property type="entry name" value="Trigger_factor_Tig"/>
    <property type="match status" value="1"/>
</dbReference>
<comment type="similarity">
    <text evidence="2 12 14">Belongs to the FKBP-type PPIase family. Tig subfamily.</text>
</comment>
<dbReference type="PANTHER" id="PTHR30560">
    <property type="entry name" value="TRIGGER FACTOR CHAPERONE AND PEPTIDYL-PROLYL CIS/TRANS ISOMERASE"/>
    <property type="match status" value="1"/>
</dbReference>
<dbReference type="InterPro" id="IPR027304">
    <property type="entry name" value="Trigger_fact/SurA_dom_sf"/>
</dbReference>
<evidence type="ECO:0000313" key="18">
    <source>
        <dbReference type="EMBL" id="KRN26369.1"/>
    </source>
</evidence>
<comment type="subcellular location">
    <subcellularLocation>
        <location evidence="12">Cytoplasm</location>
    </subcellularLocation>
    <text evidence="12">About half TF is bound to the ribosome near the polypeptide exit tunnel while the other half is free in the cytoplasm.</text>
</comment>